<name>A0A5B7H8W6_PORTR</name>
<protein>
    <submittedName>
        <fullName evidence="2">Uncharacterized protein</fullName>
    </submittedName>
</protein>
<evidence type="ECO:0000313" key="3">
    <source>
        <dbReference type="Proteomes" id="UP000324222"/>
    </source>
</evidence>
<feature type="compositionally biased region" description="Pro residues" evidence="1">
    <location>
        <begin position="90"/>
        <end position="99"/>
    </location>
</feature>
<sequence length="126" mass="13536">MSKDDPHTQRTPTEAWRPAHRRGCCSSTWLRHRHIDPRPETRVTAPCEGDGDGGAGHPLEPPSHRPGQGDEERRGPSWLGMKESIQMPPAACPPVPAPPWMEGRRREPSVGGVGGEVGGKGRTGGG</sequence>
<gene>
    <name evidence="2" type="ORF">E2C01_059612</name>
</gene>
<keyword evidence="3" id="KW-1185">Reference proteome</keyword>
<reference evidence="2 3" key="1">
    <citation type="submission" date="2019-05" db="EMBL/GenBank/DDBJ databases">
        <title>Another draft genome of Portunus trituberculatus and its Hox gene families provides insights of decapod evolution.</title>
        <authorList>
            <person name="Jeong J.-H."/>
            <person name="Song I."/>
            <person name="Kim S."/>
            <person name="Choi T."/>
            <person name="Kim D."/>
            <person name="Ryu S."/>
            <person name="Kim W."/>
        </authorList>
    </citation>
    <scope>NUCLEOTIDE SEQUENCE [LARGE SCALE GENOMIC DNA]</scope>
    <source>
        <tissue evidence="2">Muscle</tissue>
    </source>
</reference>
<proteinExistence type="predicted"/>
<evidence type="ECO:0000256" key="1">
    <source>
        <dbReference type="SAM" id="MobiDB-lite"/>
    </source>
</evidence>
<comment type="caution">
    <text evidence="2">The sequence shown here is derived from an EMBL/GenBank/DDBJ whole genome shotgun (WGS) entry which is preliminary data.</text>
</comment>
<dbReference type="AlphaFoldDB" id="A0A5B7H8W6"/>
<feature type="compositionally biased region" description="Gly residues" evidence="1">
    <location>
        <begin position="111"/>
        <end position="126"/>
    </location>
</feature>
<evidence type="ECO:0000313" key="2">
    <source>
        <dbReference type="EMBL" id="MPC65478.1"/>
    </source>
</evidence>
<accession>A0A5B7H8W6</accession>
<dbReference type="EMBL" id="VSRR010023423">
    <property type="protein sequence ID" value="MPC65478.1"/>
    <property type="molecule type" value="Genomic_DNA"/>
</dbReference>
<feature type="region of interest" description="Disordered" evidence="1">
    <location>
        <begin position="1"/>
        <end position="126"/>
    </location>
</feature>
<dbReference type="Proteomes" id="UP000324222">
    <property type="component" value="Unassembled WGS sequence"/>
</dbReference>
<organism evidence="2 3">
    <name type="scientific">Portunus trituberculatus</name>
    <name type="common">Swimming crab</name>
    <name type="synonym">Neptunus trituberculatus</name>
    <dbReference type="NCBI Taxonomy" id="210409"/>
    <lineage>
        <taxon>Eukaryota</taxon>
        <taxon>Metazoa</taxon>
        <taxon>Ecdysozoa</taxon>
        <taxon>Arthropoda</taxon>
        <taxon>Crustacea</taxon>
        <taxon>Multicrustacea</taxon>
        <taxon>Malacostraca</taxon>
        <taxon>Eumalacostraca</taxon>
        <taxon>Eucarida</taxon>
        <taxon>Decapoda</taxon>
        <taxon>Pleocyemata</taxon>
        <taxon>Brachyura</taxon>
        <taxon>Eubrachyura</taxon>
        <taxon>Portunoidea</taxon>
        <taxon>Portunidae</taxon>
        <taxon>Portuninae</taxon>
        <taxon>Portunus</taxon>
    </lineage>
</organism>